<evidence type="ECO:0000256" key="1">
    <source>
        <dbReference type="ARBA" id="ARBA00001962"/>
    </source>
</evidence>
<dbReference type="OrthoDB" id="9815791at2"/>
<protein>
    <submittedName>
        <fullName evidence="7">Uncharacterized protein</fullName>
    </submittedName>
</protein>
<comment type="similarity">
    <text evidence="2">Belongs to the iron-containing alcohol dehydrogenase family.</text>
</comment>
<evidence type="ECO:0000313" key="8">
    <source>
        <dbReference type="Proteomes" id="UP000187266"/>
    </source>
</evidence>
<keyword evidence="3" id="KW-0560">Oxidoreductase</keyword>
<dbReference type="Pfam" id="PF25137">
    <property type="entry name" value="ADH_Fe_C"/>
    <property type="match status" value="1"/>
</dbReference>
<evidence type="ECO:0000256" key="3">
    <source>
        <dbReference type="ARBA" id="ARBA00023002"/>
    </source>
</evidence>
<evidence type="ECO:0000313" key="7">
    <source>
        <dbReference type="EMBL" id="APX89102.1"/>
    </source>
</evidence>
<dbReference type="InterPro" id="IPR039697">
    <property type="entry name" value="Alcohol_dehydrogenase_Fe"/>
</dbReference>
<dbReference type="RefSeq" id="WP_076979126.1">
    <property type="nucleotide sequence ID" value="NZ_CP019124.1"/>
</dbReference>
<name>A0A1U7DGJ6_9RHOB</name>
<sequence length="406" mass="40826">MSNVTHQRPPGVFAFASAGQIRFGRGTAAEAPAAIAELAAPRRKGPGAPHVLVVHGADATRAAWLLEGLRALNIRVLGWPCAAEPDLASLEQALAAAREFGAHAVCAIGGGAAIDLGKAVAGLLDADSAPMDHLEVVGRGMPLQVPPAPFVAIPTTAGTGAEVTRNAVIGVPEHRRKVSLRDPRMLPDLAIVDPALTDGAPRGVTLASGLDAVTQVIEPFVCTRANPMTDALCRDAIPRGLSALAVLMDAKAGAEALRTARDDMALVSLFGGLALANSGLGAVHGLAGVIGGEVPGAPHGAICGALLPFVLEANATALATGEAGADSPSARIAWVQGKMAAIAGGEGAQTFADWSHGQGLPRLSDMGLDPTSHVRVAEAAGASSSMKANPAPLGVAELRAVLERAG</sequence>
<evidence type="ECO:0000256" key="2">
    <source>
        <dbReference type="ARBA" id="ARBA00007358"/>
    </source>
</evidence>
<dbReference type="GO" id="GO:0004022">
    <property type="term" value="F:alcohol dehydrogenase (NAD+) activity"/>
    <property type="evidence" value="ECO:0007669"/>
    <property type="project" value="TreeGrafter"/>
</dbReference>
<dbReference type="GO" id="GO:0046872">
    <property type="term" value="F:metal ion binding"/>
    <property type="evidence" value="ECO:0007669"/>
    <property type="project" value="InterPro"/>
</dbReference>
<dbReference type="InterPro" id="IPR056798">
    <property type="entry name" value="ADH_Fe_C"/>
</dbReference>
<dbReference type="Pfam" id="PF00465">
    <property type="entry name" value="Fe-ADH"/>
    <property type="match status" value="1"/>
</dbReference>
<dbReference type="Gene3D" id="3.40.50.1970">
    <property type="match status" value="1"/>
</dbReference>
<gene>
    <name evidence="7" type="ORF">BV394_04690</name>
</gene>
<accession>A0A1U7DGJ6</accession>
<feature type="domain" description="Alcohol dehydrogenase iron-type/glycerol dehydrogenase GldA" evidence="5">
    <location>
        <begin position="20"/>
        <end position="194"/>
    </location>
</feature>
<dbReference type="STRING" id="1267768.BV394_04690"/>
<organism evidence="7 8">
    <name type="scientific">Brevirhabdus pacifica</name>
    <dbReference type="NCBI Taxonomy" id="1267768"/>
    <lineage>
        <taxon>Bacteria</taxon>
        <taxon>Pseudomonadati</taxon>
        <taxon>Pseudomonadota</taxon>
        <taxon>Alphaproteobacteria</taxon>
        <taxon>Rhodobacterales</taxon>
        <taxon>Paracoccaceae</taxon>
        <taxon>Brevirhabdus</taxon>
    </lineage>
</organism>
<dbReference type="PROSITE" id="PS00913">
    <property type="entry name" value="ADH_IRON_1"/>
    <property type="match status" value="1"/>
</dbReference>
<dbReference type="InterPro" id="IPR018211">
    <property type="entry name" value="ADH_Fe_CS"/>
</dbReference>
<dbReference type="PANTHER" id="PTHR11496:SF102">
    <property type="entry name" value="ALCOHOL DEHYDROGENASE 4"/>
    <property type="match status" value="1"/>
</dbReference>
<reference evidence="7 8" key="1">
    <citation type="submission" date="2017-01" db="EMBL/GenBank/DDBJ databases">
        <title>Genomic analysis of Xuhuaishuia manganoxidans DY6-4.</title>
        <authorList>
            <person name="Wang X."/>
        </authorList>
    </citation>
    <scope>NUCLEOTIDE SEQUENCE [LARGE SCALE GENOMIC DNA]</scope>
    <source>
        <strain evidence="7 8">DY6-4</strain>
    </source>
</reference>
<dbReference type="PANTHER" id="PTHR11496">
    <property type="entry name" value="ALCOHOL DEHYDROGENASE"/>
    <property type="match status" value="1"/>
</dbReference>
<evidence type="ECO:0000259" key="6">
    <source>
        <dbReference type="Pfam" id="PF25137"/>
    </source>
</evidence>
<keyword evidence="4" id="KW-0520">NAD</keyword>
<evidence type="ECO:0000259" key="5">
    <source>
        <dbReference type="Pfam" id="PF00465"/>
    </source>
</evidence>
<dbReference type="SUPFAM" id="SSF56796">
    <property type="entry name" value="Dehydroquinate synthase-like"/>
    <property type="match status" value="1"/>
</dbReference>
<dbReference type="InterPro" id="IPR001670">
    <property type="entry name" value="ADH_Fe/GldA"/>
</dbReference>
<dbReference type="EMBL" id="CP019124">
    <property type="protein sequence ID" value="APX89102.1"/>
    <property type="molecule type" value="Genomic_DNA"/>
</dbReference>
<proteinExistence type="inferred from homology"/>
<evidence type="ECO:0000256" key="4">
    <source>
        <dbReference type="ARBA" id="ARBA00023027"/>
    </source>
</evidence>
<dbReference type="AlphaFoldDB" id="A0A1U7DGJ6"/>
<dbReference type="Proteomes" id="UP000187266">
    <property type="component" value="Chromosome"/>
</dbReference>
<comment type="cofactor">
    <cofactor evidence="1">
        <name>Fe cation</name>
        <dbReference type="ChEBI" id="CHEBI:24875"/>
    </cofactor>
</comment>
<dbReference type="CDD" id="cd08183">
    <property type="entry name" value="Fe-ADH-like"/>
    <property type="match status" value="1"/>
</dbReference>
<dbReference type="Gene3D" id="1.20.1090.10">
    <property type="entry name" value="Dehydroquinate synthase-like - alpha domain"/>
    <property type="match status" value="1"/>
</dbReference>
<keyword evidence="8" id="KW-1185">Reference proteome</keyword>
<feature type="domain" description="Fe-containing alcohol dehydrogenase-like C-terminal" evidence="6">
    <location>
        <begin position="205"/>
        <end position="405"/>
    </location>
</feature>
<accession>A0A2M9DFE7</accession>